<dbReference type="InterPro" id="IPR004523">
    <property type="entry name" value="Asp-tRNA_synthase_2"/>
</dbReference>
<dbReference type="InterPro" id="IPR002312">
    <property type="entry name" value="Asp/Asn-tRNA-synth_IIb"/>
</dbReference>
<evidence type="ECO:0000313" key="14">
    <source>
        <dbReference type="EMBL" id="KAK2078410.1"/>
    </source>
</evidence>
<accession>A0AAD9IKM9</accession>
<feature type="region of interest" description="Disordered" evidence="12">
    <location>
        <begin position="1"/>
        <end position="23"/>
    </location>
</feature>
<comment type="catalytic activity">
    <reaction evidence="11">
        <text>tRNA(Asp) + L-aspartate + ATP = L-aspartyl-tRNA(Asp) + AMP + diphosphate</text>
        <dbReference type="Rhea" id="RHEA:19649"/>
        <dbReference type="Rhea" id="RHEA-COMP:9660"/>
        <dbReference type="Rhea" id="RHEA-COMP:9678"/>
        <dbReference type="ChEBI" id="CHEBI:29991"/>
        <dbReference type="ChEBI" id="CHEBI:30616"/>
        <dbReference type="ChEBI" id="CHEBI:33019"/>
        <dbReference type="ChEBI" id="CHEBI:78442"/>
        <dbReference type="ChEBI" id="CHEBI:78516"/>
        <dbReference type="ChEBI" id="CHEBI:456215"/>
        <dbReference type="EC" id="6.1.1.12"/>
    </reaction>
</comment>
<evidence type="ECO:0000259" key="13">
    <source>
        <dbReference type="PROSITE" id="PS50862"/>
    </source>
</evidence>
<evidence type="ECO:0000256" key="2">
    <source>
        <dbReference type="ARBA" id="ARBA00005312"/>
    </source>
</evidence>
<dbReference type="SUPFAM" id="SSF50249">
    <property type="entry name" value="Nucleic acid-binding proteins"/>
    <property type="match status" value="1"/>
</dbReference>
<dbReference type="GO" id="GO:0017101">
    <property type="term" value="C:aminoacyl-tRNA synthetase multienzyme complex"/>
    <property type="evidence" value="ECO:0007669"/>
    <property type="project" value="TreeGrafter"/>
</dbReference>
<protein>
    <recommendedName>
        <fullName evidence="3">aspartate--tRNA ligase</fullName>
        <ecNumber evidence="3">6.1.1.12</ecNumber>
    </recommendedName>
    <alternativeName>
        <fullName evidence="10">Aspartyl-tRNA synthetase</fullName>
    </alternativeName>
</protein>
<feature type="non-terminal residue" evidence="14">
    <location>
        <position position="501"/>
    </location>
</feature>
<dbReference type="PANTHER" id="PTHR43450">
    <property type="entry name" value="ASPARTYL-TRNA SYNTHETASE"/>
    <property type="match status" value="1"/>
</dbReference>
<dbReference type="InterPro" id="IPR004365">
    <property type="entry name" value="NA-bd_OB_tRNA"/>
</dbReference>
<dbReference type="Pfam" id="PF01336">
    <property type="entry name" value="tRNA_anti-codon"/>
    <property type="match status" value="1"/>
</dbReference>
<dbReference type="GO" id="GO:0005524">
    <property type="term" value="F:ATP binding"/>
    <property type="evidence" value="ECO:0007669"/>
    <property type="project" value="UniProtKB-KW"/>
</dbReference>
<dbReference type="FunFam" id="2.40.50.140:FF:000132">
    <property type="entry name" value="Aspartyl-tRNA synthetase, cytoplasmic"/>
    <property type="match status" value="1"/>
</dbReference>
<evidence type="ECO:0000256" key="9">
    <source>
        <dbReference type="ARBA" id="ARBA00023146"/>
    </source>
</evidence>
<evidence type="ECO:0000256" key="6">
    <source>
        <dbReference type="ARBA" id="ARBA00022741"/>
    </source>
</evidence>
<dbReference type="HAMAP" id="MF_02075">
    <property type="entry name" value="Asp_tRNA_synth_type2"/>
    <property type="match status" value="1"/>
</dbReference>
<dbReference type="Gene3D" id="3.30.930.10">
    <property type="entry name" value="Bira Bifunctional Protein, Domain 2"/>
    <property type="match status" value="1"/>
</dbReference>
<keyword evidence="9" id="KW-0030">Aminoacyl-tRNA synthetase</keyword>
<evidence type="ECO:0000256" key="7">
    <source>
        <dbReference type="ARBA" id="ARBA00022840"/>
    </source>
</evidence>
<comment type="caution">
    <text evidence="14">The sequence shown here is derived from an EMBL/GenBank/DDBJ whole genome shotgun (WGS) entry which is preliminary data.</text>
</comment>
<evidence type="ECO:0000256" key="11">
    <source>
        <dbReference type="ARBA" id="ARBA00047904"/>
    </source>
</evidence>
<keyword evidence="7" id="KW-0067">ATP-binding</keyword>
<dbReference type="AlphaFoldDB" id="A0AAD9IKM9"/>
<dbReference type="GO" id="GO:0003723">
    <property type="term" value="F:RNA binding"/>
    <property type="evidence" value="ECO:0007669"/>
    <property type="project" value="TreeGrafter"/>
</dbReference>
<dbReference type="FunFam" id="3.30.930.10:FF:000013">
    <property type="entry name" value="Aspartate--tRNA ligase, cytoplasmic"/>
    <property type="match status" value="1"/>
</dbReference>
<keyword evidence="6" id="KW-0547">Nucleotide-binding</keyword>
<dbReference type="Pfam" id="PF00152">
    <property type="entry name" value="tRNA-synt_2"/>
    <property type="match status" value="1"/>
</dbReference>
<keyword evidence="4" id="KW-0963">Cytoplasm</keyword>
<dbReference type="InterPro" id="IPR006195">
    <property type="entry name" value="aa-tRNA-synth_II"/>
</dbReference>
<proteinExistence type="inferred from homology"/>
<organism evidence="14 15">
    <name type="scientific">Prototheca wickerhamii</name>
    <dbReference type="NCBI Taxonomy" id="3111"/>
    <lineage>
        <taxon>Eukaryota</taxon>
        <taxon>Viridiplantae</taxon>
        <taxon>Chlorophyta</taxon>
        <taxon>core chlorophytes</taxon>
        <taxon>Trebouxiophyceae</taxon>
        <taxon>Chlorellales</taxon>
        <taxon>Chlorellaceae</taxon>
        <taxon>Prototheca</taxon>
    </lineage>
</organism>
<dbReference type="NCBIfam" id="NF003483">
    <property type="entry name" value="PRK05159.1"/>
    <property type="match status" value="1"/>
</dbReference>
<keyword evidence="15" id="KW-1185">Reference proteome</keyword>
<dbReference type="PROSITE" id="PS50862">
    <property type="entry name" value="AA_TRNA_LIGASE_II"/>
    <property type="match status" value="1"/>
</dbReference>
<evidence type="ECO:0000256" key="8">
    <source>
        <dbReference type="ARBA" id="ARBA00022917"/>
    </source>
</evidence>
<comment type="similarity">
    <text evidence="2">Belongs to the class-II aminoacyl-tRNA synthetase family. Type 2 subfamily.</text>
</comment>
<keyword evidence="8" id="KW-0648">Protein biosynthesis</keyword>
<evidence type="ECO:0000256" key="12">
    <source>
        <dbReference type="SAM" id="MobiDB-lite"/>
    </source>
</evidence>
<dbReference type="SUPFAM" id="SSF55681">
    <property type="entry name" value="Class II aaRS and biotin synthetases"/>
    <property type="match status" value="1"/>
</dbReference>
<evidence type="ECO:0000256" key="1">
    <source>
        <dbReference type="ARBA" id="ARBA00004496"/>
    </source>
</evidence>
<dbReference type="InterPro" id="IPR004364">
    <property type="entry name" value="Aa-tRNA-synt_II"/>
</dbReference>
<evidence type="ECO:0000256" key="4">
    <source>
        <dbReference type="ARBA" id="ARBA00022490"/>
    </source>
</evidence>
<dbReference type="Proteomes" id="UP001255856">
    <property type="component" value="Unassembled WGS sequence"/>
</dbReference>
<reference evidence="14" key="1">
    <citation type="submission" date="2021-01" db="EMBL/GenBank/DDBJ databases">
        <authorList>
            <person name="Eckstrom K.M.E."/>
        </authorList>
    </citation>
    <scope>NUCLEOTIDE SEQUENCE</scope>
    <source>
        <strain evidence="14">UVCC 0001</strain>
    </source>
</reference>
<keyword evidence="5" id="KW-0436">Ligase</keyword>
<gene>
    <name evidence="14" type="ORF">QBZ16_003250</name>
</gene>
<evidence type="ECO:0000256" key="10">
    <source>
        <dbReference type="ARBA" id="ARBA00033155"/>
    </source>
</evidence>
<dbReference type="PRINTS" id="PR01042">
    <property type="entry name" value="TRNASYNTHASP"/>
</dbReference>
<sequence>AAARGKKTAAVTEADPDDPLASQYGDLPMVQSVEVTDKKWTAVSNLTTELENTEVLVRARLHAVRGKGKSAFLVLRQQLATVQAVLFVDDTTVSKGMVKYASAIPRESIVDITGIVAKPNVPVEGCSQSEVEIKVTSVRAVVRSEALPFEISDAARSKDAIEKALAAGEAAPTVGQDTRLDNRVVDLRTPANQGIFRVQSAVCQAFRDFLLSKDFMEIHTPKLVPGASEGGAAVFKLDYMGRPACLGQSPQLYKQMAICAGLGKVFEIGPVFRAEFSYTHRHLCEFTGLDFEMAINESYHEVLDVVNELFVHMFEFLNNKCAKELAAINEQYPFEPLKYLPQAPRLTFAEGVELLKEAGIEVDPFGDLNTEAERALGKIVAEKYKTDFYILHRYPQAVRPFYTMPCKDDPRYSNSYDIFIRGEEIISGAQRIHDPVLLEQRARDLGVPVESIRAYIDSFKYGAPPHGGIGVGMERVVMLFCGLDNIRKTSMFPRDPKRLEP</sequence>
<evidence type="ECO:0000313" key="15">
    <source>
        <dbReference type="Proteomes" id="UP001255856"/>
    </source>
</evidence>
<dbReference type="NCBIfam" id="TIGR00458">
    <property type="entry name" value="aspS_nondisc"/>
    <property type="match status" value="1"/>
</dbReference>
<dbReference type="InterPro" id="IPR045864">
    <property type="entry name" value="aa-tRNA-synth_II/BPL/LPL"/>
</dbReference>
<comment type="subcellular location">
    <subcellularLocation>
        <location evidence="1">Cytoplasm</location>
    </subcellularLocation>
</comment>
<dbReference type="GO" id="GO:0004815">
    <property type="term" value="F:aspartate-tRNA ligase activity"/>
    <property type="evidence" value="ECO:0007669"/>
    <property type="project" value="UniProtKB-EC"/>
</dbReference>
<evidence type="ECO:0000256" key="5">
    <source>
        <dbReference type="ARBA" id="ARBA00022598"/>
    </source>
</evidence>
<dbReference type="EMBL" id="JASFZW010000004">
    <property type="protein sequence ID" value="KAK2078410.1"/>
    <property type="molecule type" value="Genomic_DNA"/>
</dbReference>
<dbReference type="InterPro" id="IPR012340">
    <property type="entry name" value="NA-bd_OB-fold"/>
</dbReference>
<feature type="domain" description="Aminoacyl-transfer RNA synthetases class-II family profile" evidence="13">
    <location>
        <begin position="196"/>
        <end position="493"/>
    </location>
</feature>
<evidence type="ECO:0000256" key="3">
    <source>
        <dbReference type="ARBA" id="ARBA00012841"/>
    </source>
</evidence>
<dbReference type="EC" id="6.1.1.12" evidence="3"/>
<dbReference type="Gene3D" id="2.40.50.140">
    <property type="entry name" value="Nucleic acid-binding proteins"/>
    <property type="match status" value="1"/>
</dbReference>
<dbReference type="CDD" id="cd00776">
    <property type="entry name" value="AsxRS_core"/>
    <property type="match status" value="1"/>
</dbReference>
<name>A0AAD9IKM9_PROWI</name>
<dbReference type="CDD" id="cd04320">
    <property type="entry name" value="AspRS_cyto_N"/>
    <property type="match status" value="1"/>
</dbReference>
<dbReference type="GO" id="GO:0005829">
    <property type="term" value="C:cytosol"/>
    <property type="evidence" value="ECO:0007669"/>
    <property type="project" value="TreeGrafter"/>
</dbReference>
<dbReference type="PANTHER" id="PTHR43450:SF1">
    <property type="entry name" value="ASPARTATE--TRNA LIGASE, CYTOPLASMIC"/>
    <property type="match status" value="1"/>
</dbReference>
<dbReference type="GO" id="GO:0006422">
    <property type="term" value="P:aspartyl-tRNA aminoacylation"/>
    <property type="evidence" value="ECO:0007669"/>
    <property type="project" value="InterPro"/>
</dbReference>